<proteinExistence type="predicted"/>
<evidence type="ECO:0008006" key="6">
    <source>
        <dbReference type="Google" id="ProtNLM"/>
    </source>
</evidence>
<evidence type="ECO:0000256" key="1">
    <source>
        <dbReference type="ARBA" id="ARBA00023157"/>
    </source>
</evidence>
<dbReference type="OrthoDB" id="9971251at2759"/>
<evidence type="ECO:0000313" key="4">
    <source>
        <dbReference type="EMBL" id="PAV81807.1"/>
    </source>
</evidence>
<dbReference type="PROSITE" id="PS50068">
    <property type="entry name" value="LDLRA_2"/>
    <property type="match status" value="1"/>
</dbReference>
<dbReference type="InterPro" id="IPR002172">
    <property type="entry name" value="LDrepeatLR_classA_rpt"/>
</dbReference>
<keyword evidence="1 2" id="KW-1015">Disulfide bond</keyword>
<sequence length="144" mass="16554">MFARLFLSDSKLLRRTRISALYSAYTRRNNCTIYDLYECGDENCIPYALVCNGKRNCPYGRDEALCHLAQDAIVTFAQSGFFPLACTIFIVSIGVYSIIFWTYRLKMKKRRRKMGKLPQRPEERMVQVPGIVVYSASINGNLSD</sequence>
<keyword evidence="3" id="KW-0472">Membrane</keyword>
<dbReference type="AlphaFoldDB" id="A0A2A2L6Y4"/>
<organism evidence="4 5">
    <name type="scientific">Diploscapter pachys</name>
    <dbReference type="NCBI Taxonomy" id="2018661"/>
    <lineage>
        <taxon>Eukaryota</taxon>
        <taxon>Metazoa</taxon>
        <taxon>Ecdysozoa</taxon>
        <taxon>Nematoda</taxon>
        <taxon>Chromadorea</taxon>
        <taxon>Rhabditida</taxon>
        <taxon>Rhabditina</taxon>
        <taxon>Rhabditomorpha</taxon>
        <taxon>Rhabditoidea</taxon>
        <taxon>Rhabditidae</taxon>
        <taxon>Diploscapter</taxon>
    </lineage>
</organism>
<comment type="caution">
    <text evidence="2">Lacks conserved residue(s) required for the propagation of feature annotation.</text>
</comment>
<name>A0A2A2L6Y4_9BILA</name>
<feature type="transmembrane region" description="Helical" evidence="3">
    <location>
        <begin position="81"/>
        <end position="103"/>
    </location>
</feature>
<reference evidence="4 5" key="1">
    <citation type="journal article" date="2017" name="Curr. Biol.">
        <title>Genome architecture and evolution of a unichromosomal asexual nematode.</title>
        <authorList>
            <person name="Fradin H."/>
            <person name="Zegar C."/>
            <person name="Gutwein M."/>
            <person name="Lucas J."/>
            <person name="Kovtun M."/>
            <person name="Corcoran D."/>
            <person name="Baugh L.R."/>
            <person name="Kiontke K."/>
            <person name="Gunsalus K."/>
            <person name="Fitch D.H."/>
            <person name="Piano F."/>
        </authorList>
    </citation>
    <scope>NUCLEOTIDE SEQUENCE [LARGE SCALE GENOMIC DNA]</scope>
    <source>
        <strain evidence="4">PF1309</strain>
    </source>
</reference>
<evidence type="ECO:0000256" key="3">
    <source>
        <dbReference type="SAM" id="Phobius"/>
    </source>
</evidence>
<dbReference type="Gene3D" id="4.10.400.10">
    <property type="entry name" value="Low-density Lipoprotein Receptor"/>
    <property type="match status" value="1"/>
</dbReference>
<evidence type="ECO:0000313" key="5">
    <source>
        <dbReference type="Proteomes" id="UP000218231"/>
    </source>
</evidence>
<feature type="disulfide bond" evidence="2">
    <location>
        <begin position="39"/>
        <end position="57"/>
    </location>
</feature>
<comment type="caution">
    <text evidence="4">The sequence shown here is derived from an EMBL/GenBank/DDBJ whole genome shotgun (WGS) entry which is preliminary data.</text>
</comment>
<accession>A0A2A2L6Y4</accession>
<dbReference type="CDD" id="cd00112">
    <property type="entry name" value="LDLa"/>
    <property type="match status" value="1"/>
</dbReference>
<gene>
    <name evidence="4" type="ORF">WR25_00331</name>
</gene>
<dbReference type="Proteomes" id="UP000218231">
    <property type="component" value="Unassembled WGS sequence"/>
</dbReference>
<dbReference type="STRING" id="2018661.A0A2A2L6Y4"/>
<feature type="disulfide bond" evidence="2">
    <location>
        <begin position="51"/>
        <end position="66"/>
    </location>
</feature>
<dbReference type="EMBL" id="LIAE01007123">
    <property type="protein sequence ID" value="PAV81807.1"/>
    <property type="molecule type" value="Genomic_DNA"/>
</dbReference>
<keyword evidence="3" id="KW-1133">Transmembrane helix</keyword>
<dbReference type="InterPro" id="IPR036055">
    <property type="entry name" value="LDL_receptor-like_sf"/>
</dbReference>
<keyword evidence="5" id="KW-1185">Reference proteome</keyword>
<protein>
    <recommendedName>
        <fullName evidence="6">EB domain-containing protein</fullName>
    </recommendedName>
</protein>
<dbReference type="Pfam" id="PF00057">
    <property type="entry name" value="Ldl_recept_a"/>
    <property type="match status" value="1"/>
</dbReference>
<keyword evidence="3" id="KW-0812">Transmembrane</keyword>
<dbReference type="SUPFAM" id="SSF57424">
    <property type="entry name" value="LDL receptor-like module"/>
    <property type="match status" value="1"/>
</dbReference>
<dbReference type="SMART" id="SM00192">
    <property type="entry name" value="LDLa"/>
    <property type="match status" value="1"/>
</dbReference>
<evidence type="ECO:0000256" key="2">
    <source>
        <dbReference type="PROSITE-ProRule" id="PRU00124"/>
    </source>
</evidence>